<name>A0A3B0USC7_9ZZZZ</name>
<organism evidence="1">
    <name type="scientific">hydrothermal vent metagenome</name>
    <dbReference type="NCBI Taxonomy" id="652676"/>
    <lineage>
        <taxon>unclassified sequences</taxon>
        <taxon>metagenomes</taxon>
        <taxon>ecological metagenomes</taxon>
    </lineage>
</organism>
<sequence length="135" mass="15531">MLPKDVELWHIYLVKNCHHVKPQPKDKFIVAVGYNGSEQFWGFLINSRIGPFLQSKPELLNCEASIVANQHRRILRTDSFIDCTSLYSFYAWDFSSHKGEISQDAMITLMKAVRACVTLKTKLKRMILKNGGEDL</sequence>
<accession>A0A3B0USC7</accession>
<evidence type="ECO:0000313" key="1">
    <source>
        <dbReference type="EMBL" id="VAW33798.1"/>
    </source>
</evidence>
<protein>
    <submittedName>
        <fullName evidence="1">Uncharacterized protein</fullName>
    </submittedName>
</protein>
<dbReference type="AlphaFoldDB" id="A0A3B0USC7"/>
<reference evidence="1" key="1">
    <citation type="submission" date="2018-06" db="EMBL/GenBank/DDBJ databases">
        <authorList>
            <person name="Zhirakovskaya E."/>
        </authorList>
    </citation>
    <scope>NUCLEOTIDE SEQUENCE</scope>
</reference>
<dbReference type="EMBL" id="UOEU01000484">
    <property type="protein sequence ID" value="VAW33798.1"/>
    <property type="molecule type" value="Genomic_DNA"/>
</dbReference>
<gene>
    <name evidence="1" type="ORF">MNBD_CHLOROFLEXI01-1408</name>
</gene>
<proteinExistence type="predicted"/>